<evidence type="ECO:0000256" key="1">
    <source>
        <dbReference type="SAM" id="Phobius"/>
    </source>
</evidence>
<organism evidence="2 3">
    <name type="scientific">Deinococcus psychrotolerans</name>
    <dbReference type="NCBI Taxonomy" id="2489213"/>
    <lineage>
        <taxon>Bacteria</taxon>
        <taxon>Thermotogati</taxon>
        <taxon>Deinococcota</taxon>
        <taxon>Deinococci</taxon>
        <taxon>Deinococcales</taxon>
        <taxon>Deinococcaceae</taxon>
        <taxon>Deinococcus</taxon>
    </lineage>
</organism>
<dbReference type="RefSeq" id="WP_124867825.1">
    <property type="nucleotide sequence ID" value="NZ_CP034183.1"/>
</dbReference>
<feature type="transmembrane region" description="Helical" evidence="1">
    <location>
        <begin position="51"/>
        <end position="73"/>
    </location>
</feature>
<dbReference type="KEGG" id="dph:EHF33_03185"/>
<dbReference type="Proteomes" id="UP000276417">
    <property type="component" value="Chromosome 1"/>
</dbReference>
<sequence>MTELLLPYLGQLGLAGIVFVLLLASAQLGLTQFFKVLAQTILKNSKYDFTGLWVLGLSLVLGGILGGVMLAQVAPALGIRAPEPWGGVLAGVVLAAVVSGLVSYQQQRTAEKALSKVDAVTAVLGQLAAQQPTPIASPLPAALPDPLPETLTPITPEEASHMTRTDWAAVVGDDAPLVQEAP</sequence>
<protein>
    <submittedName>
        <fullName evidence="2">Uncharacterized protein</fullName>
    </submittedName>
</protein>
<evidence type="ECO:0000313" key="2">
    <source>
        <dbReference type="EMBL" id="AZI41877.1"/>
    </source>
</evidence>
<keyword evidence="3" id="KW-1185">Reference proteome</keyword>
<evidence type="ECO:0000313" key="3">
    <source>
        <dbReference type="Proteomes" id="UP000276417"/>
    </source>
</evidence>
<dbReference type="EMBL" id="CP034183">
    <property type="protein sequence ID" value="AZI41877.1"/>
    <property type="molecule type" value="Genomic_DNA"/>
</dbReference>
<keyword evidence="1" id="KW-0812">Transmembrane</keyword>
<proteinExistence type="predicted"/>
<accession>A0A3G8YCE5</accession>
<keyword evidence="1" id="KW-1133">Transmembrane helix</keyword>
<keyword evidence="1" id="KW-0472">Membrane</keyword>
<reference evidence="2 3" key="1">
    <citation type="submission" date="2018-11" db="EMBL/GenBank/DDBJ databases">
        <title>Deinococcus shelandsis sp. nov., isolated from South Shetland Islands soil of Antarctica.</title>
        <authorList>
            <person name="Tian J."/>
        </authorList>
    </citation>
    <scope>NUCLEOTIDE SEQUENCE [LARGE SCALE GENOMIC DNA]</scope>
    <source>
        <strain evidence="2 3">S14-83T</strain>
    </source>
</reference>
<feature type="transmembrane region" description="Helical" evidence="1">
    <location>
        <begin position="85"/>
        <end position="104"/>
    </location>
</feature>
<feature type="transmembrane region" description="Helical" evidence="1">
    <location>
        <begin position="12"/>
        <end position="30"/>
    </location>
</feature>
<gene>
    <name evidence="2" type="ORF">EHF33_03185</name>
</gene>
<name>A0A3G8YCE5_9DEIO</name>
<dbReference type="AlphaFoldDB" id="A0A3G8YCE5"/>